<feature type="region of interest" description="Disordered" evidence="7">
    <location>
        <begin position="1"/>
        <end position="32"/>
    </location>
</feature>
<keyword evidence="9" id="KW-1185">Reference proteome</keyword>
<evidence type="ECO:0000256" key="4">
    <source>
        <dbReference type="ARBA" id="ARBA00022792"/>
    </source>
</evidence>
<feature type="compositionally biased region" description="Acidic residues" evidence="7">
    <location>
        <begin position="112"/>
        <end position="122"/>
    </location>
</feature>
<dbReference type="GO" id="GO:0031966">
    <property type="term" value="C:mitochondrial membrane"/>
    <property type="evidence" value="ECO:0007669"/>
    <property type="project" value="UniProtKB-SubCell"/>
</dbReference>
<dbReference type="Gene3D" id="1.50.40.10">
    <property type="entry name" value="Mitochondrial carrier domain"/>
    <property type="match status" value="1"/>
</dbReference>
<evidence type="ECO:0000256" key="3">
    <source>
        <dbReference type="ARBA" id="ARBA00022737"/>
    </source>
</evidence>
<keyword evidence="6" id="KW-0472">Membrane</keyword>
<evidence type="ECO:0000256" key="2">
    <source>
        <dbReference type="ARBA" id="ARBA00022692"/>
    </source>
</evidence>
<keyword evidence="4" id="KW-0496">Mitochondrion</keyword>
<dbReference type="InterPro" id="IPR023395">
    <property type="entry name" value="MCP_dom_sf"/>
</dbReference>
<keyword evidence="2" id="KW-0812">Transmembrane</keyword>
<keyword evidence="4" id="KW-0999">Mitochondrion inner membrane</keyword>
<proteinExistence type="predicted"/>
<evidence type="ECO:0000256" key="6">
    <source>
        <dbReference type="ARBA" id="ARBA00023136"/>
    </source>
</evidence>
<dbReference type="PANTHER" id="PTHR24089">
    <property type="entry name" value="SOLUTE CARRIER FAMILY 25"/>
    <property type="match status" value="1"/>
</dbReference>
<evidence type="ECO:0000313" key="9">
    <source>
        <dbReference type="Proteomes" id="UP000799421"/>
    </source>
</evidence>
<dbReference type="AlphaFoldDB" id="A0A6A7BZ83"/>
<feature type="region of interest" description="Disordered" evidence="7">
    <location>
        <begin position="95"/>
        <end position="165"/>
    </location>
</feature>
<dbReference type="Proteomes" id="UP000799421">
    <property type="component" value="Unassembled WGS sequence"/>
</dbReference>
<feature type="compositionally biased region" description="Polar residues" evidence="7">
    <location>
        <begin position="146"/>
        <end position="157"/>
    </location>
</feature>
<evidence type="ECO:0000256" key="5">
    <source>
        <dbReference type="ARBA" id="ARBA00022989"/>
    </source>
</evidence>
<evidence type="ECO:0000313" key="8">
    <source>
        <dbReference type="EMBL" id="KAF2860019.1"/>
    </source>
</evidence>
<dbReference type="OrthoDB" id="77989at2759"/>
<comment type="subcellular location">
    <subcellularLocation>
        <location evidence="1">Mitochondrion membrane</location>
    </subcellularLocation>
</comment>
<evidence type="ECO:0000256" key="1">
    <source>
        <dbReference type="ARBA" id="ARBA00004325"/>
    </source>
</evidence>
<evidence type="ECO:0008006" key="10">
    <source>
        <dbReference type="Google" id="ProtNLM"/>
    </source>
</evidence>
<protein>
    <recommendedName>
        <fullName evidence="10">Mitochondrial carrier</fullName>
    </recommendedName>
</protein>
<dbReference type="EMBL" id="MU005986">
    <property type="protein sequence ID" value="KAF2860019.1"/>
    <property type="molecule type" value="Genomic_DNA"/>
</dbReference>
<name>A0A6A7BZ83_9PEZI</name>
<organism evidence="8 9">
    <name type="scientific">Piedraia hortae CBS 480.64</name>
    <dbReference type="NCBI Taxonomy" id="1314780"/>
    <lineage>
        <taxon>Eukaryota</taxon>
        <taxon>Fungi</taxon>
        <taxon>Dikarya</taxon>
        <taxon>Ascomycota</taxon>
        <taxon>Pezizomycotina</taxon>
        <taxon>Dothideomycetes</taxon>
        <taxon>Dothideomycetidae</taxon>
        <taxon>Capnodiales</taxon>
        <taxon>Piedraiaceae</taxon>
        <taxon>Piedraia</taxon>
    </lineage>
</organism>
<keyword evidence="5" id="KW-1133">Transmembrane helix</keyword>
<sequence length="449" mass="48495">MDDRFPLAASREPNPLRPYHIPPSIGHQPSRPQRELLPELDLNFTSSAAEAWRGSRSLIDNLFYRYTSVLLAQPLDVARIILQVSLPPELTAARTPFERPLRPSAIPTADDSNSDSDSDSESDSSVVAYFASQSRSRSPKKRETLSKTPTPRLSSPASAPREEHTLQLRKADSISQVLSQLYQTSGAIGLWRASNTTFIYTTLSRMTESFLRGFLYAVMSITDIMPSPAALLASDPSGLASGFTGGLLSGADFSASANPMGHLAVLALATGITGVLLSPLDLIRTRLVVTPLSHPPRGLVANIRRLPSLLPSPSLYIPTILAHTLPPLFSACVPLFLTRKFSFKPSTSTLALLMGCANLMVRLPLETILRRAHIAEIKRSEPLVKTIIPPGGYGGVFPTIGTVCREGTRPNGRKGQGVAGLYRGWKVGFWGLMGVWMIGWGASGAGGEF</sequence>
<keyword evidence="3" id="KW-0677">Repeat</keyword>
<gene>
    <name evidence="8" type="ORF">K470DRAFT_233365</name>
</gene>
<evidence type="ECO:0000256" key="7">
    <source>
        <dbReference type="SAM" id="MobiDB-lite"/>
    </source>
</evidence>
<accession>A0A6A7BZ83</accession>
<dbReference type="SUPFAM" id="SSF103506">
    <property type="entry name" value="Mitochondrial carrier"/>
    <property type="match status" value="1"/>
</dbReference>
<reference evidence="8" key="1">
    <citation type="journal article" date="2020" name="Stud. Mycol.">
        <title>101 Dothideomycetes genomes: a test case for predicting lifestyles and emergence of pathogens.</title>
        <authorList>
            <person name="Haridas S."/>
            <person name="Albert R."/>
            <person name="Binder M."/>
            <person name="Bloem J."/>
            <person name="Labutti K."/>
            <person name="Salamov A."/>
            <person name="Andreopoulos B."/>
            <person name="Baker S."/>
            <person name="Barry K."/>
            <person name="Bills G."/>
            <person name="Bluhm B."/>
            <person name="Cannon C."/>
            <person name="Castanera R."/>
            <person name="Culley D."/>
            <person name="Daum C."/>
            <person name="Ezra D."/>
            <person name="Gonzalez J."/>
            <person name="Henrissat B."/>
            <person name="Kuo A."/>
            <person name="Liang C."/>
            <person name="Lipzen A."/>
            <person name="Lutzoni F."/>
            <person name="Magnuson J."/>
            <person name="Mondo S."/>
            <person name="Nolan M."/>
            <person name="Ohm R."/>
            <person name="Pangilinan J."/>
            <person name="Park H.-J."/>
            <person name="Ramirez L."/>
            <person name="Alfaro M."/>
            <person name="Sun H."/>
            <person name="Tritt A."/>
            <person name="Yoshinaga Y."/>
            <person name="Zwiers L.-H."/>
            <person name="Turgeon B."/>
            <person name="Goodwin S."/>
            <person name="Spatafora J."/>
            <person name="Crous P."/>
            <person name="Grigoriev I."/>
        </authorList>
    </citation>
    <scope>NUCLEOTIDE SEQUENCE</scope>
    <source>
        <strain evidence="8">CBS 480.64</strain>
    </source>
</reference>